<dbReference type="OrthoDB" id="3365698at2759"/>
<organism evidence="2 3">
    <name type="scientific">Jaapia argillacea MUCL 33604</name>
    <dbReference type="NCBI Taxonomy" id="933084"/>
    <lineage>
        <taxon>Eukaryota</taxon>
        <taxon>Fungi</taxon>
        <taxon>Dikarya</taxon>
        <taxon>Basidiomycota</taxon>
        <taxon>Agaricomycotina</taxon>
        <taxon>Agaricomycetes</taxon>
        <taxon>Agaricomycetidae</taxon>
        <taxon>Jaapiales</taxon>
        <taxon>Jaapiaceae</taxon>
        <taxon>Jaapia</taxon>
    </lineage>
</organism>
<evidence type="ECO:0000313" key="3">
    <source>
        <dbReference type="Proteomes" id="UP000027265"/>
    </source>
</evidence>
<feature type="non-terminal residue" evidence="2">
    <location>
        <position position="180"/>
    </location>
</feature>
<dbReference type="InterPro" id="IPR036047">
    <property type="entry name" value="F-box-like_dom_sf"/>
</dbReference>
<keyword evidence="3" id="KW-1185">Reference proteome</keyword>
<dbReference type="InterPro" id="IPR032675">
    <property type="entry name" value="LRR_dom_sf"/>
</dbReference>
<dbReference type="Proteomes" id="UP000027265">
    <property type="component" value="Unassembled WGS sequence"/>
</dbReference>
<name>A0A067PTR1_9AGAM</name>
<dbReference type="InParanoid" id="A0A067PTR1"/>
<dbReference type="AlphaFoldDB" id="A0A067PTR1"/>
<dbReference type="Gene3D" id="3.80.10.10">
    <property type="entry name" value="Ribonuclease Inhibitor"/>
    <property type="match status" value="1"/>
</dbReference>
<gene>
    <name evidence="2" type="ORF">JAAARDRAFT_69467</name>
</gene>
<dbReference type="Pfam" id="PF12937">
    <property type="entry name" value="F-box-like"/>
    <property type="match status" value="1"/>
</dbReference>
<dbReference type="SUPFAM" id="SSF81383">
    <property type="entry name" value="F-box domain"/>
    <property type="match status" value="1"/>
</dbReference>
<dbReference type="EMBL" id="KL197718">
    <property type="protein sequence ID" value="KDQ58203.1"/>
    <property type="molecule type" value="Genomic_DNA"/>
</dbReference>
<sequence>MRKGLANSLSASPIRRLPPEVLARIFMAARSDKIEYRTDVLDPFLHVCWHWRQVALNPAIWSTICVEYYASDEDPAMLVIALDHLLRQSNDSRLAISVDFPPWHIYREATVFSVFSPHVHQLGSVDLRNIRHTDDMVLLLRAMASGSPRLQSLALSQLDHEVDLSGSFQDIRSFIAPHLR</sequence>
<protein>
    <recommendedName>
        <fullName evidence="1">F-box domain-containing protein</fullName>
    </recommendedName>
</protein>
<evidence type="ECO:0000313" key="2">
    <source>
        <dbReference type="EMBL" id="KDQ58203.1"/>
    </source>
</evidence>
<proteinExistence type="predicted"/>
<dbReference type="HOGENOM" id="CLU_1499775_0_0_1"/>
<feature type="domain" description="F-box" evidence="1">
    <location>
        <begin position="14"/>
        <end position="66"/>
    </location>
</feature>
<accession>A0A067PTR1</accession>
<dbReference type="InterPro" id="IPR001810">
    <property type="entry name" value="F-box_dom"/>
</dbReference>
<reference evidence="3" key="1">
    <citation type="journal article" date="2014" name="Proc. Natl. Acad. Sci. U.S.A.">
        <title>Extensive sampling of basidiomycete genomes demonstrates inadequacy of the white-rot/brown-rot paradigm for wood decay fungi.</title>
        <authorList>
            <person name="Riley R."/>
            <person name="Salamov A.A."/>
            <person name="Brown D.W."/>
            <person name="Nagy L.G."/>
            <person name="Floudas D."/>
            <person name="Held B.W."/>
            <person name="Levasseur A."/>
            <person name="Lombard V."/>
            <person name="Morin E."/>
            <person name="Otillar R."/>
            <person name="Lindquist E.A."/>
            <person name="Sun H."/>
            <person name="LaButti K.M."/>
            <person name="Schmutz J."/>
            <person name="Jabbour D."/>
            <person name="Luo H."/>
            <person name="Baker S.E."/>
            <person name="Pisabarro A.G."/>
            <person name="Walton J.D."/>
            <person name="Blanchette R.A."/>
            <person name="Henrissat B."/>
            <person name="Martin F."/>
            <person name="Cullen D."/>
            <person name="Hibbett D.S."/>
            <person name="Grigoriev I.V."/>
        </authorList>
    </citation>
    <scope>NUCLEOTIDE SEQUENCE [LARGE SCALE GENOMIC DNA]</scope>
    <source>
        <strain evidence="3">MUCL 33604</strain>
    </source>
</reference>
<evidence type="ECO:0000259" key="1">
    <source>
        <dbReference type="Pfam" id="PF12937"/>
    </source>
</evidence>